<accession>A0ABZ0TP30</accession>
<keyword evidence="9" id="KW-1185">Reference proteome</keyword>
<evidence type="ECO:0000259" key="7">
    <source>
        <dbReference type="Pfam" id="PF01292"/>
    </source>
</evidence>
<feature type="transmembrane region" description="Helical" evidence="6">
    <location>
        <begin position="155"/>
        <end position="176"/>
    </location>
</feature>
<evidence type="ECO:0000313" key="9">
    <source>
        <dbReference type="Proteomes" id="UP001324380"/>
    </source>
</evidence>
<feature type="transmembrane region" description="Helical" evidence="6">
    <location>
        <begin position="74"/>
        <end position="95"/>
    </location>
</feature>
<feature type="transmembrane region" description="Helical" evidence="6">
    <location>
        <begin position="116"/>
        <end position="135"/>
    </location>
</feature>
<sequence>MREKRFNLAHRLIHWAIAFTVLFILLTVFLRIGWMNKDHMGEIIQQNLSKSGTQINTKDAALIGKAVRKPMWRWHVWAGYTMIGLYVLRMGLLAIQGVAYKSPFSKKTSPKDKFKGWIYIVFYTLLAVSLFTGFMVQNGPESLKHNMALVHIQSLYYVVIFIVLHIGGVLIADAGAERGIISKIISGDKAG</sequence>
<keyword evidence="2" id="KW-1003">Cell membrane</keyword>
<evidence type="ECO:0000256" key="2">
    <source>
        <dbReference type="ARBA" id="ARBA00022475"/>
    </source>
</evidence>
<evidence type="ECO:0000256" key="1">
    <source>
        <dbReference type="ARBA" id="ARBA00004651"/>
    </source>
</evidence>
<dbReference type="Proteomes" id="UP001324380">
    <property type="component" value="Chromosome"/>
</dbReference>
<evidence type="ECO:0000256" key="5">
    <source>
        <dbReference type="ARBA" id="ARBA00023136"/>
    </source>
</evidence>
<proteinExistence type="predicted"/>
<dbReference type="InterPro" id="IPR016174">
    <property type="entry name" value="Di-haem_cyt_TM"/>
</dbReference>
<keyword evidence="5 6" id="KW-0472">Membrane</keyword>
<dbReference type="Gene3D" id="1.20.950.20">
    <property type="entry name" value="Transmembrane di-heme cytochromes, Chain C"/>
    <property type="match status" value="1"/>
</dbReference>
<dbReference type="EMBL" id="CP139558">
    <property type="protein sequence ID" value="WPU94890.1"/>
    <property type="molecule type" value="Genomic_DNA"/>
</dbReference>
<reference evidence="8 9" key="1">
    <citation type="submission" date="2023-11" db="EMBL/GenBank/DDBJ databases">
        <title>Analysis of the Genomes of Mucilaginibacter gossypii cycad 4 and M. sabulilitoris SNA2: microbes with the potential for plant growth promotion.</title>
        <authorList>
            <person name="Hirsch A.M."/>
            <person name="Humm E."/>
            <person name="Rubbi M."/>
            <person name="Del Vecchio G."/>
            <person name="Ha S.M."/>
            <person name="Pellegrini M."/>
            <person name="Gunsalus R.P."/>
        </authorList>
    </citation>
    <scope>NUCLEOTIDE SEQUENCE [LARGE SCALE GENOMIC DNA]</scope>
    <source>
        <strain evidence="8 9">SNA2</strain>
    </source>
</reference>
<evidence type="ECO:0000256" key="4">
    <source>
        <dbReference type="ARBA" id="ARBA00022989"/>
    </source>
</evidence>
<dbReference type="Pfam" id="PF01292">
    <property type="entry name" value="Ni_hydr_CYTB"/>
    <property type="match status" value="1"/>
</dbReference>
<organism evidence="8 9">
    <name type="scientific">Mucilaginibacter sabulilitoris</name>
    <dbReference type="NCBI Taxonomy" id="1173583"/>
    <lineage>
        <taxon>Bacteria</taxon>
        <taxon>Pseudomonadati</taxon>
        <taxon>Bacteroidota</taxon>
        <taxon>Sphingobacteriia</taxon>
        <taxon>Sphingobacteriales</taxon>
        <taxon>Sphingobacteriaceae</taxon>
        <taxon>Mucilaginibacter</taxon>
    </lineage>
</organism>
<gene>
    <name evidence="8" type="ORF">SNE25_05070</name>
</gene>
<keyword evidence="4 6" id="KW-1133">Transmembrane helix</keyword>
<dbReference type="RefSeq" id="WP_321564003.1">
    <property type="nucleotide sequence ID" value="NZ_CP139558.1"/>
</dbReference>
<dbReference type="InterPro" id="IPR011577">
    <property type="entry name" value="Cyt_b561_bac/Ni-Hgenase"/>
</dbReference>
<feature type="domain" description="Cytochrome b561 bacterial/Ni-hydrogenase" evidence="7">
    <location>
        <begin position="5"/>
        <end position="187"/>
    </location>
</feature>
<keyword evidence="3 6" id="KW-0812">Transmembrane</keyword>
<evidence type="ECO:0000256" key="3">
    <source>
        <dbReference type="ARBA" id="ARBA00022692"/>
    </source>
</evidence>
<feature type="transmembrane region" description="Helical" evidence="6">
    <location>
        <begin position="12"/>
        <end position="32"/>
    </location>
</feature>
<dbReference type="SUPFAM" id="SSF81342">
    <property type="entry name" value="Transmembrane di-heme cytochromes"/>
    <property type="match status" value="1"/>
</dbReference>
<evidence type="ECO:0000256" key="6">
    <source>
        <dbReference type="SAM" id="Phobius"/>
    </source>
</evidence>
<name>A0ABZ0TP30_9SPHI</name>
<comment type="subcellular location">
    <subcellularLocation>
        <location evidence="1">Cell membrane</location>
        <topology evidence="1">Multi-pass membrane protein</topology>
    </subcellularLocation>
</comment>
<protein>
    <submittedName>
        <fullName evidence="8">Cytochrome b/b6 domain-containing protein</fullName>
    </submittedName>
</protein>
<evidence type="ECO:0000313" key="8">
    <source>
        <dbReference type="EMBL" id="WPU94890.1"/>
    </source>
</evidence>